<sequence>MVKVEILALVLVSLVLVDGTSALFGGFQPIKNLEDPHIIEIAEFAVKEMSKNIQTRILKLKSIDQGRYQVVAGTTYQLHISTTNIPDVGSTKYEVVVFEKLGSHDKRLVSYKPINA</sequence>
<evidence type="ECO:0000313" key="6">
    <source>
        <dbReference type="Proteomes" id="UP001370490"/>
    </source>
</evidence>
<organism evidence="5 6">
    <name type="scientific">Dillenia turbinata</name>
    <dbReference type="NCBI Taxonomy" id="194707"/>
    <lineage>
        <taxon>Eukaryota</taxon>
        <taxon>Viridiplantae</taxon>
        <taxon>Streptophyta</taxon>
        <taxon>Embryophyta</taxon>
        <taxon>Tracheophyta</taxon>
        <taxon>Spermatophyta</taxon>
        <taxon>Magnoliopsida</taxon>
        <taxon>eudicotyledons</taxon>
        <taxon>Gunneridae</taxon>
        <taxon>Pentapetalae</taxon>
        <taxon>Dilleniales</taxon>
        <taxon>Dilleniaceae</taxon>
        <taxon>Dillenia</taxon>
    </lineage>
</organism>
<keyword evidence="6" id="KW-1185">Reference proteome</keyword>
<dbReference type="InterPro" id="IPR046350">
    <property type="entry name" value="Cystatin_sf"/>
</dbReference>
<evidence type="ECO:0000256" key="3">
    <source>
        <dbReference type="SAM" id="SignalP"/>
    </source>
</evidence>
<keyword evidence="3" id="KW-0732">Signal</keyword>
<evidence type="ECO:0000259" key="4">
    <source>
        <dbReference type="Pfam" id="PF16845"/>
    </source>
</evidence>
<gene>
    <name evidence="5" type="ORF">RJ641_017583</name>
</gene>
<reference evidence="5 6" key="1">
    <citation type="submission" date="2023-12" db="EMBL/GenBank/DDBJ databases">
        <title>A high-quality genome assembly for Dillenia turbinata (Dilleniales).</title>
        <authorList>
            <person name="Chanderbali A."/>
        </authorList>
    </citation>
    <scope>NUCLEOTIDE SEQUENCE [LARGE SCALE GENOMIC DNA]</scope>
    <source>
        <strain evidence="5">LSX21</strain>
        <tissue evidence="5">Leaf</tissue>
    </source>
</reference>
<feature type="domain" description="Cystatin" evidence="4">
    <location>
        <begin position="30"/>
        <end position="113"/>
    </location>
</feature>
<dbReference type="Proteomes" id="UP001370490">
    <property type="component" value="Unassembled WGS sequence"/>
</dbReference>
<dbReference type="PANTHER" id="PTHR47364:SF2">
    <property type="entry name" value="CYSTEINE PROTEINASE INHIBITOR 5"/>
    <property type="match status" value="1"/>
</dbReference>
<keyword evidence="2" id="KW-0789">Thiol protease inhibitor</keyword>
<proteinExistence type="predicted"/>
<comment type="caution">
    <text evidence="5">The sequence shown here is derived from an EMBL/GenBank/DDBJ whole genome shotgun (WGS) entry which is preliminary data.</text>
</comment>
<dbReference type="SUPFAM" id="SSF54403">
    <property type="entry name" value="Cystatin/monellin"/>
    <property type="match status" value="1"/>
</dbReference>
<dbReference type="Pfam" id="PF16845">
    <property type="entry name" value="SQAPI"/>
    <property type="match status" value="1"/>
</dbReference>
<feature type="signal peptide" evidence="3">
    <location>
        <begin position="1"/>
        <end position="22"/>
    </location>
</feature>
<evidence type="ECO:0000256" key="2">
    <source>
        <dbReference type="ARBA" id="ARBA00022704"/>
    </source>
</evidence>
<dbReference type="Gene3D" id="3.10.450.10">
    <property type="match status" value="1"/>
</dbReference>
<dbReference type="PANTHER" id="PTHR47364">
    <property type="entry name" value="CYSTEINE PROTEINASE INHIBITOR 5"/>
    <property type="match status" value="1"/>
</dbReference>
<dbReference type="InterPro" id="IPR000010">
    <property type="entry name" value="Cystatin_dom"/>
</dbReference>
<evidence type="ECO:0000313" key="5">
    <source>
        <dbReference type="EMBL" id="KAK6919161.1"/>
    </source>
</evidence>
<dbReference type="GO" id="GO:0004869">
    <property type="term" value="F:cysteine-type endopeptidase inhibitor activity"/>
    <property type="evidence" value="ECO:0007669"/>
    <property type="project" value="UniProtKB-KW"/>
</dbReference>
<keyword evidence="1" id="KW-0646">Protease inhibitor</keyword>
<feature type="chain" id="PRO_5042831555" evidence="3">
    <location>
        <begin position="23"/>
        <end position="116"/>
    </location>
</feature>
<accession>A0AAN8UW85</accession>
<dbReference type="CDD" id="cd00042">
    <property type="entry name" value="CY"/>
    <property type="match status" value="1"/>
</dbReference>
<name>A0AAN8UW85_9MAGN</name>
<dbReference type="AlphaFoldDB" id="A0AAN8UW85"/>
<protein>
    <submittedName>
        <fullName evidence="5">Cystatin domain</fullName>
    </submittedName>
</protein>
<dbReference type="EMBL" id="JBAMMX010000022">
    <property type="protein sequence ID" value="KAK6919161.1"/>
    <property type="molecule type" value="Genomic_DNA"/>
</dbReference>
<evidence type="ECO:0000256" key="1">
    <source>
        <dbReference type="ARBA" id="ARBA00022690"/>
    </source>
</evidence>